<evidence type="ECO:0000259" key="7">
    <source>
        <dbReference type="PROSITE" id="PS51032"/>
    </source>
</evidence>
<feature type="compositionally biased region" description="Low complexity" evidence="6">
    <location>
        <begin position="54"/>
        <end position="69"/>
    </location>
</feature>
<evidence type="ECO:0000256" key="5">
    <source>
        <dbReference type="ARBA" id="ARBA00023242"/>
    </source>
</evidence>
<dbReference type="KEGG" id="mng:MNEG_3407"/>
<feature type="region of interest" description="Disordered" evidence="6">
    <location>
        <begin position="1"/>
        <end position="248"/>
    </location>
</feature>
<protein>
    <recommendedName>
        <fullName evidence="7">AP2/ERF domain-containing protein</fullName>
    </recommendedName>
</protein>
<keyword evidence="5" id="KW-0539">Nucleus</keyword>
<dbReference type="AlphaFoldDB" id="A0A0D2MPD3"/>
<keyword evidence="4" id="KW-0804">Transcription</keyword>
<accession>A0A0D2MPD3</accession>
<dbReference type="Proteomes" id="UP000054498">
    <property type="component" value="Unassembled WGS sequence"/>
</dbReference>
<dbReference type="RefSeq" id="XP_013903564.1">
    <property type="nucleotide sequence ID" value="XM_014048110.1"/>
</dbReference>
<dbReference type="GO" id="GO:0005634">
    <property type="term" value="C:nucleus"/>
    <property type="evidence" value="ECO:0007669"/>
    <property type="project" value="UniProtKB-SubCell"/>
</dbReference>
<proteinExistence type="predicted"/>
<evidence type="ECO:0000256" key="1">
    <source>
        <dbReference type="ARBA" id="ARBA00004123"/>
    </source>
</evidence>
<dbReference type="PANTHER" id="PTHR32467">
    <property type="entry name" value="AP2-LIKE ETHYLENE-RESPONSIVE TRANSCRIPTION FACTOR"/>
    <property type="match status" value="1"/>
</dbReference>
<keyword evidence="3" id="KW-0238">DNA-binding</keyword>
<evidence type="ECO:0000313" key="8">
    <source>
        <dbReference type="EMBL" id="KIZ04545.1"/>
    </source>
</evidence>
<feature type="domain" description="AP2/ERF" evidence="7">
    <location>
        <begin position="374"/>
        <end position="428"/>
    </location>
</feature>
<dbReference type="InterPro" id="IPR016177">
    <property type="entry name" value="DNA-bd_dom_sf"/>
</dbReference>
<dbReference type="GO" id="GO:0003677">
    <property type="term" value="F:DNA binding"/>
    <property type="evidence" value="ECO:0007669"/>
    <property type="project" value="UniProtKB-KW"/>
</dbReference>
<keyword evidence="9" id="KW-1185">Reference proteome</keyword>
<dbReference type="SMART" id="SM00380">
    <property type="entry name" value="AP2"/>
    <property type="match status" value="1"/>
</dbReference>
<dbReference type="PANTHER" id="PTHR32467:SF90">
    <property type="entry name" value="AP2-LIKE ETHYLENE-RESPONSIVE TRANSCRIPTION FACTOR AIL1"/>
    <property type="match status" value="1"/>
</dbReference>
<evidence type="ECO:0000256" key="2">
    <source>
        <dbReference type="ARBA" id="ARBA00023015"/>
    </source>
</evidence>
<feature type="compositionally biased region" description="Basic and acidic residues" evidence="6">
    <location>
        <begin position="14"/>
        <end position="26"/>
    </location>
</feature>
<dbReference type="InterPro" id="IPR001471">
    <property type="entry name" value="AP2/ERF_dom"/>
</dbReference>
<organism evidence="8 9">
    <name type="scientific">Monoraphidium neglectum</name>
    <dbReference type="NCBI Taxonomy" id="145388"/>
    <lineage>
        <taxon>Eukaryota</taxon>
        <taxon>Viridiplantae</taxon>
        <taxon>Chlorophyta</taxon>
        <taxon>core chlorophytes</taxon>
        <taxon>Chlorophyceae</taxon>
        <taxon>CS clade</taxon>
        <taxon>Sphaeropleales</taxon>
        <taxon>Selenastraceae</taxon>
        <taxon>Monoraphidium</taxon>
    </lineage>
</organism>
<name>A0A0D2MPD3_9CHLO</name>
<keyword evidence="2" id="KW-0805">Transcription regulation</keyword>
<dbReference type="InterPro" id="IPR036955">
    <property type="entry name" value="AP2/ERF_dom_sf"/>
</dbReference>
<feature type="compositionally biased region" description="Low complexity" evidence="6">
    <location>
        <begin position="144"/>
        <end position="169"/>
    </location>
</feature>
<dbReference type="GeneID" id="25736285"/>
<comment type="subcellular location">
    <subcellularLocation>
        <location evidence="1">Nucleus</location>
    </subcellularLocation>
</comment>
<evidence type="ECO:0000256" key="6">
    <source>
        <dbReference type="SAM" id="MobiDB-lite"/>
    </source>
</evidence>
<evidence type="ECO:0000256" key="3">
    <source>
        <dbReference type="ARBA" id="ARBA00023125"/>
    </source>
</evidence>
<gene>
    <name evidence="8" type="ORF">MNEG_3407</name>
</gene>
<dbReference type="SUPFAM" id="SSF54171">
    <property type="entry name" value="DNA-binding domain"/>
    <property type="match status" value="1"/>
</dbReference>
<sequence length="441" mass="42870">MAEPAPKRGPGQAEAERTTKRPKVDESPAAPTSTTAALASPLPDSSRTSAHENGAAAPPAPGAGALPQSPQLPSPLQSPPQERISMEEDFQGEEALGVARPDALGTVGAAAADDTAGAPAAAPPSAIAAAAAEDTHQGGAAAVGEGPSLGAEAAAGGASGDASGVALDGSEGGGSDEGSPPQGFKEEFEASEDEKGEQEAAARALATGGESAAAEGDAPAVEDQPPAAAPLGPHDWLPPPPNVPLSPALMQSTATTALQRLLGASAAVRSAPPSTVTAGLPPAHPGARALVLPPGLKQQLTAVAASPTAPPAPAAAAGAVAAITAAAAAAPPGADPSAPPGRVAARQLRGSKAGAPSAVQRIQRRKNASPSTSSYKGVTRHRRTGRWEAHIWDGASPAAGSDGVAAKPGGRGKQLYLGSYDTELDAARCAWGSAPPGVDAV</sequence>
<dbReference type="EMBL" id="KK100647">
    <property type="protein sequence ID" value="KIZ04545.1"/>
    <property type="molecule type" value="Genomic_DNA"/>
</dbReference>
<dbReference type="PROSITE" id="PS51032">
    <property type="entry name" value="AP2_ERF"/>
    <property type="match status" value="1"/>
</dbReference>
<evidence type="ECO:0000256" key="4">
    <source>
        <dbReference type="ARBA" id="ARBA00023163"/>
    </source>
</evidence>
<dbReference type="Gene3D" id="3.30.730.10">
    <property type="entry name" value="AP2/ERF domain"/>
    <property type="match status" value="1"/>
</dbReference>
<dbReference type="GO" id="GO:0003700">
    <property type="term" value="F:DNA-binding transcription factor activity"/>
    <property type="evidence" value="ECO:0007669"/>
    <property type="project" value="InterPro"/>
</dbReference>
<feature type="compositionally biased region" description="Low complexity" evidence="6">
    <location>
        <begin position="103"/>
        <end position="132"/>
    </location>
</feature>
<reference evidence="8 9" key="1">
    <citation type="journal article" date="2013" name="BMC Genomics">
        <title>Reconstruction of the lipid metabolism for the microalga Monoraphidium neglectum from its genome sequence reveals characteristics suitable for biofuel production.</title>
        <authorList>
            <person name="Bogen C."/>
            <person name="Al-Dilaimi A."/>
            <person name="Albersmeier A."/>
            <person name="Wichmann J."/>
            <person name="Grundmann M."/>
            <person name="Rupp O."/>
            <person name="Lauersen K.J."/>
            <person name="Blifernez-Klassen O."/>
            <person name="Kalinowski J."/>
            <person name="Goesmann A."/>
            <person name="Mussgnug J.H."/>
            <person name="Kruse O."/>
        </authorList>
    </citation>
    <scope>NUCLEOTIDE SEQUENCE [LARGE SCALE GENOMIC DNA]</scope>
    <source>
        <strain evidence="8 9">SAG 48.87</strain>
    </source>
</reference>
<feature type="compositionally biased region" description="Low complexity" evidence="6">
    <location>
        <begin position="27"/>
        <end position="43"/>
    </location>
</feature>
<evidence type="ECO:0000313" key="9">
    <source>
        <dbReference type="Proteomes" id="UP000054498"/>
    </source>
</evidence>
<feature type="region of interest" description="Disordered" evidence="6">
    <location>
        <begin position="330"/>
        <end position="382"/>
    </location>
</feature>